<evidence type="ECO:0000313" key="9">
    <source>
        <dbReference type="EMBL" id="TGG94139.1"/>
    </source>
</evidence>
<proteinExistence type="predicted"/>
<evidence type="ECO:0000313" key="10">
    <source>
        <dbReference type="Proteomes" id="UP000297475"/>
    </source>
</evidence>
<dbReference type="EMBL" id="SRMF01000002">
    <property type="protein sequence ID" value="TGG94139.1"/>
    <property type="molecule type" value="Genomic_DNA"/>
</dbReference>
<reference evidence="9 10" key="1">
    <citation type="submission" date="2019-04" db="EMBL/GenBank/DDBJ databases">
        <title>Natronospirillum operosus gen. nov., sp. nov., a haloalkaliphilic satellite isolated from decaying biomass of laboratory culture of cyanobacterium Geitlerinema sp. and proposal of Natronospirillaceae fam. nov. and Saccharospirillaceae fam. nov.</title>
        <authorList>
            <person name="Kevbrin V."/>
            <person name="Boltyanskaya Y."/>
            <person name="Koziaeva V."/>
            <person name="Grouzdev D.S."/>
            <person name="Park M."/>
            <person name="Cho J."/>
        </authorList>
    </citation>
    <scope>NUCLEOTIDE SEQUENCE [LARGE SCALE GENOMIC DNA]</scope>
    <source>
        <strain evidence="9 10">G-116</strain>
    </source>
</reference>
<comment type="caution">
    <text evidence="9">The sequence shown here is derived from an EMBL/GenBank/DDBJ whole genome shotgun (WGS) entry which is preliminary data.</text>
</comment>
<sequence length="139" mass="14235">MKKIILAVSALVLAAAALWATANPTDSLINRISSQAQVCVAGQDCSAEGMAATRVASASARSGEDVYNQSCAACHNSGAAGAPRLGADAWQTRLDDKGFDTLVENSISGIGAMPPRGGCADCSDEEIEASVQYIIDESI</sequence>
<feature type="signal peptide" evidence="7">
    <location>
        <begin position="1"/>
        <end position="22"/>
    </location>
</feature>
<dbReference type="PANTHER" id="PTHR40942:SF2">
    <property type="entry name" value="CYTOCHROME-RELATED"/>
    <property type="match status" value="1"/>
</dbReference>
<dbReference type="GO" id="GO:0005506">
    <property type="term" value="F:iron ion binding"/>
    <property type="evidence" value="ECO:0007669"/>
    <property type="project" value="InterPro"/>
</dbReference>
<keyword evidence="2 6" id="KW-0349">Heme</keyword>
<protein>
    <submittedName>
        <fullName evidence="9">Cytochrome c5 family protein</fullName>
    </submittedName>
</protein>
<dbReference type="InterPro" id="IPR036909">
    <property type="entry name" value="Cyt_c-like_dom_sf"/>
</dbReference>
<dbReference type="PANTHER" id="PTHR40942">
    <property type="match status" value="1"/>
</dbReference>
<dbReference type="AlphaFoldDB" id="A0A4Z0WAD1"/>
<evidence type="ECO:0000256" key="3">
    <source>
        <dbReference type="ARBA" id="ARBA00022723"/>
    </source>
</evidence>
<evidence type="ECO:0000256" key="4">
    <source>
        <dbReference type="ARBA" id="ARBA00022982"/>
    </source>
</evidence>
<dbReference type="PRINTS" id="PR00607">
    <property type="entry name" value="CYTCHROMECIE"/>
</dbReference>
<gene>
    <name evidence="9" type="ORF">E4656_08180</name>
</gene>
<dbReference type="InterPro" id="IPR002323">
    <property type="entry name" value="Cyt_CIE"/>
</dbReference>
<dbReference type="Gene3D" id="1.10.760.10">
    <property type="entry name" value="Cytochrome c-like domain"/>
    <property type="match status" value="1"/>
</dbReference>
<keyword evidence="4" id="KW-0249">Electron transport</keyword>
<evidence type="ECO:0000256" key="2">
    <source>
        <dbReference type="ARBA" id="ARBA00022617"/>
    </source>
</evidence>
<evidence type="ECO:0000256" key="1">
    <source>
        <dbReference type="ARBA" id="ARBA00022448"/>
    </source>
</evidence>
<dbReference type="Pfam" id="PF13442">
    <property type="entry name" value="Cytochrome_CBB3"/>
    <property type="match status" value="1"/>
</dbReference>
<organism evidence="9 10">
    <name type="scientific">Natronospirillum operosum</name>
    <dbReference type="NCBI Taxonomy" id="2759953"/>
    <lineage>
        <taxon>Bacteria</taxon>
        <taxon>Pseudomonadati</taxon>
        <taxon>Pseudomonadota</taxon>
        <taxon>Gammaproteobacteria</taxon>
        <taxon>Oceanospirillales</taxon>
        <taxon>Natronospirillaceae</taxon>
        <taxon>Natronospirillum</taxon>
    </lineage>
</organism>
<keyword evidence="1" id="KW-0813">Transport</keyword>
<evidence type="ECO:0000259" key="8">
    <source>
        <dbReference type="PROSITE" id="PS51007"/>
    </source>
</evidence>
<evidence type="ECO:0000256" key="7">
    <source>
        <dbReference type="SAM" id="SignalP"/>
    </source>
</evidence>
<keyword evidence="10" id="KW-1185">Reference proteome</keyword>
<keyword evidence="5 6" id="KW-0408">Iron</keyword>
<dbReference type="SUPFAM" id="SSF46626">
    <property type="entry name" value="Cytochrome c"/>
    <property type="match status" value="1"/>
</dbReference>
<dbReference type="GO" id="GO:0009055">
    <property type="term" value="F:electron transfer activity"/>
    <property type="evidence" value="ECO:0007669"/>
    <property type="project" value="InterPro"/>
</dbReference>
<dbReference type="OrthoDB" id="9814708at2"/>
<dbReference type="GO" id="GO:0020037">
    <property type="term" value="F:heme binding"/>
    <property type="evidence" value="ECO:0007669"/>
    <property type="project" value="InterPro"/>
</dbReference>
<keyword evidence="3 6" id="KW-0479">Metal-binding</keyword>
<evidence type="ECO:0000256" key="6">
    <source>
        <dbReference type="PROSITE-ProRule" id="PRU00433"/>
    </source>
</evidence>
<dbReference type="Proteomes" id="UP000297475">
    <property type="component" value="Unassembled WGS sequence"/>
</dbReference>
<evidence type="ECO:0000256" key="5">
    <source>
        <dbReference type="ARBA" id="ARBA00023004"/>
    </source>
</evidence>
<name>A0A4Z0WAD1_9GAMM</name>
<accession>A0A4Z0WAD1</accession>
<feature type="chain" id="PRO_5021481188" evidence="7">
    <location>
        <begin position="23"/>
        <end position="139"/>
    </location>
</feature>
<dbReference type="PROSITE" id="PS51007">
    <property type="entry name" value="CYTC"/>
    <property type="match status" value="1"/>
</dbReference>
<feature type="domain" description="Cytochrome c" evidence="8">
    <location>
        <begin position="58"/>
        <end position="138"/>
    </location>
</feature>
<dbReference type="InterPro" id="IPR009056">
    <property type="entry name" value="Cyt_c-like_dom"/>
</dbReference>
<keyword evidence="7" id="KW-0732">Signal</keyword>
<dbReference type="RefSeq" id="WP_135482707.1">
    <property type="nucleotide sequence ID" value="NZ_SRMF01000002.1"/>
</dbReference>